<feature type="compositionally biased region" description="Polar residues" evidence="9">
    <location>
        <begin position="312"/>
        <end position="323"/>
    </location>
</feature>
<evidence type="ECO:0000256" key="3">
    <source>
        <dbReference type="ARBA" id="ARBA00022679"/>
    </source>
</evidence>
<evidence type="ECO:0000256" key="1">
    <source>
        <dbReference type="ARBA" id="ARBA00010101"/>
    </source>
</evidence>
<evidence type="ECO:0000256" key="8">
    <source>
        <dbReference type="ARBA" id="ARBA00026101"/>
    </source>
</evidence>
<keyword evidence="4" id="KW-0548">Nucleotidyltransferase</keyword>
<dbReference type="InterPro" id="IPR045049">
    <property type="entry name" value="Pcy1-like"/>
</dbReference>
<dbReference type="PANTHER" id="PTHR10739:SF13">
    <property type="entry name" value="CHOLINE-PHOSPHATE CYTIDYLYLTRANSFERASE"/>
    <property type="match status" value="1"/>
</dbReference>
<keyword evidence="7" id="KW-1208">Phospholipid metabolism</keyword>
<evidence type="ECO:0000256" key="7">
    <source>
        <dbReference type="ARBA" id="ARBA00023264"/>
    </source>
</evidence>
<evidence type="ECO:0000259" key="10">
    <source>
        <dbReference type="Pfam" id="PF01467"/>
    </source>
</evidence>
<protein>
    <recommendedName>
        <fullName evidence="8">choline-phosphate cytidylyltransferase</fullName>
        <ecNumber evidence="8">2.7.7.15</ecNumber>
    </recommendedName>
</protein>
<dbReference type="AlphaFoldDB" id="A0A9N9FUQ6"/>
<feature type="region of interest" description="Disordered" evidence="9">
    <location>
        <begin position="1"/>
        <end position="43"/>
    </location>
</feature>
<dbReference type="EC" id="2.7.7.15" evidence="8"/>
<dbReference type="GO" id="GO:0031210">
    <property type="term" value="F:phosphatidylcholine binding"/>
    <property type="evidence" value="ECO:0007669"/>
    <property type="project" value="TreeGrafter"/>
</dbReference>
<dbReference type="EMBL" id="CAJVPI010000697">
    <property type="protein sequence ID" value="CAG8563710.1"/>
    <property type="molecule type" value="Genomic_DNA"/>
</dbReference>
<comment type="similarity">
    <text evidence="1">Belongs to the cytidylyltransferase family.</text>
</comment>
<keyword evidence="3" id="KW-0808">Transferase</keyword>
<dbReference type="PANTHER" id="PTHR10739">
    <property type="entry name" value="CYTIDYLYLTRANSFERASE"/>
    <property type="match status" value="1"/>
</dbReference>
<feature type="compositionally biased region" description="Polar residues" evidence="9">
    <location>
        <begin position="331"/>
        <end position="348"/>
    </location>
</feature>
<evidence type="ECO:0000313" key="11">
    <source>
        <dbReference type="EMBL" id="CAG8563710.1"/>
    </source>
</evidence>
<keyword evidence="2" id="KW-0444">Lipid biosynthesis</keyword>
<feature type="compositionally biased region" description="Basic and acidic residues" evidence="9">
    <location>
        <begin position="10"/>
        <end position="23"/>
    </location>
</feature>
<evidence type="ECO:0000256" key="2">
    <source>
        <dbReference type="ARBA" id="ARBA00022516"/>
    </source>
</evidence>
<dbReference type="OrthoDB" id="17102at2759"/>
<proteinExistence type="inferred from homology"/>
<dbReference type="SUPFAM" id="SSF52374">
    <property type="entry name" value="Nucleotidylyl transferase"/>
    <property type="match status" value="1"/>
</dbReference>
<evidence type="ECO:0000256" key="6">
    <source>
        <dbReference type="ARBA" id="ARBA00023209"/>
    </source>
</evidence>
<dbReference type="GO" id="GO:0004105">
    <property type="term" value="F:choline-phosphate cytidylyltransferase activity"/>
    <property type="evidence" value="ECO:0007669"/>
    <property type="project" value="UniProtKB-EC"/>
</dbReference>
<gene>
    <name evidence="11" type="ORF">PBRASI_LOCUS5726</name>
</gene>
<evidence type="ECO:0000256" key="4">
    <source>
        <dbReference type="ARBA" id="ARBA00022695"/>
    </source>
</evidence>
<reference evidence="11" key="1">
    <citation type="submission" date="2021-06" db="EMBL/GenBank/DDBJ databases">
        <authorList>
            <person name="Kallberg Y."/>
            <person name="Tangrot J."/>
            <person name="Rosling A."/>
        </authorList>
    </citation>
    <scope>NUCLEOTIDE SEQUENCE</scope>
    <source>
        <strain evidence="11">BR232B</strain>
    </source>
</reference>
<keyword evidence="5" id="KW-0443">Lipid metabolism</keyword>
<keyword evidence="12" id="KW-1185">Reference proteome</keyword>
<name>A0A9N9FUQ6_9GLOM</name>
<organism evidence="11 12">
    <name type="scientific">Paraglomus brasilianum</name>
    <dbReference type="NCBI Taxonomy" id="144538"/>
    <lineage>
        <taxon>Eukaryota</taxon>
        <taxon>Fungi</taxon>
        <taxon>Fungi incertae sedis</taxon>
        <taxon>Mucoromycota</taxon>
        <taxon>Glomeromycotina</taxon>
        <taxon>Glomeromycetes</taxon>
        <taxon>Paraglomerales</taxon>
        <taxon>Paraglomeraceae</taxon>
        <taxon>Paraglomus</taxon>
    </lineage>
</organism>
<comment type="caution">
    <text evidence="11">The sequence shown here is derived from an EMBL/GenBank/DDBJ whole genome shotgun (WGS) entry which is preliminary data.</text>
</comment>
<feature type="domain" description="Cytidyltransferase-like" evidence="10">
    <location>
        <begin position="83"/>
        <end position="211"/>
    </location>
</feature>
<dbReference type="Gene3D" id="3.40.50.620">
    <property type="entry name" value="HUPs"/>
    <property type="match status" value="1"/>
</dbReference>
<dbReference type="InterPro" id="IPR014729">
    <property type="entry name" value="Rossmann-like_a/b/a_fold"/>
</dbReference>
<dbReference type="Proteomes" id="UP000789739">
    <property type="component" value="Unassembled WGS sequence"/>
</dbReference>
<evidence type="ECO:0000256" key="9">
    <source>
        <dbReference type="SAM" id="MobiDB-lite"/>
    </source>
</evidence>
<sequence>MSHLAKRQKLNNDSHKPTGDRTTTDVSESFPHPPPYEEHSPTKCSKELAVRASITGWTDDLYTPGKYPFKINLPPVGRAVRVYCDGIYDCFHVGHAKSLEQAKKAFPDVYLLVGVCDDATTHSRKGKTVLTEDERVESVRHCKWVDEVIPNAPWVIGEDFLERHQIDFVAHDDIPYASSDQMDVYAFVKAQGKFLPTKRTEGISTSELITRIVKDYDQYVRRNLERGFTPKELNIGFLKEQELNMKKSLSDIHKNWHGVKEDLSGLRSDLKQTFAVWEERSQEYVRGFAGLFGADSVLDKLLGRLSPRRPTQDGNVSNGGNTSDSKDSEDSQPTSPVEDQDSIEQGTWRSRKSSVKRVFGLLRRDSSPS</sequence>
<dbReference type="Pfam" id="PF01467">
    <property type="entry name" value="CTP_transf_like"/>
    <property type="match status" value="1"/>
</dbReference>
<feature type="region of interest" description="Disordered" evidence="9">
    <location>
        <begin position="305"/>
        <end position="354"/>
    </location>
</feature>
<keyword evidence="6" id="KW-0594">Phospholipid biosynthesis</keyword>
<evidence type="ECO:0000256" key="5">
    <source>
        <dbReference type="ARBA" id="ARBA00023098"/>
    </source>
</evidence>
<dbReference type="CDD" id="cd02174">
    <property type="entry name" value="CCT"/>
    <property type="match status" value="1"/>
</dbReference>
<evidence type="ECO:0000313" key="12">
    <source>
        <dbReference type="Proteomes" id="UP000789739"/>
    </source>
</evidence>
<dbReference type="InterPro" id="IPR041723">
    <property type="entry name" value="CCT"/>
</dbReference>
<dbReference type="NCBIfam" id="TIGR00125">
    <property type="entry name" value="cyt_tran_rel"/>
    <property type="match status" value="1"/>
</dbReference>
<dbReference type="InterPro" id="IPR004821">
    <property type="entry name" value="Cyt_trans-like"/>
</dbReference>
<accession>A0A9N9FUQ6</accession>